<name>A0A1I0CW07_9ACTN</name>
<proteinExistence type="predicted"/>
<sequence length="144" mass="15744">MGCRMSITPDALEQEFSLTTAVTRLDFLARRDSGETTLNTAEDVDADDWTSFRSATTSLDVPESLELLALGEVVARKARDSQLTGFRAALRGGASWQQIAEALGVPPEEAWTRFHQLIERHERARVLDSDAAAAARELAGTRPS</sequence>
<reference evidence="2" key="1">
    <citation type="submission" date="2016-10" db="EMBL/GenBank/DDBJ databases">
        <authorList>
            <person name="Varghese N."/>
            <person name="Submissions S."/>
        </authorList>
    </citation>
    <scope>NUCLEOTIDE SEQUENCE [LARGE SCALE GENOMIC DNA]</scope>
    <source>
        <strain evidence="2">DSM 44209</strain>
    </source>
</reference>
<organism evidence="1 2">
    <name type="scientific">Geodermatophilus poikilotrophus</name>
    <dbReference type="NCBI Taxonomy" id="1333667"/>
    <lineage>
        <taxon>Bacteria</taxon>
        <taxon>Bacillati</taxon>
        <taxon>Actinomycetota</taxon>
        <taxon>Actinomycetes</taxon>
        <taxon>Geodermatophilales</taxon>
        <taxon>Geodermatophilaceae</taxon>
        <taxon>Geodermatophilus</taxon>
    </lineage>
</organism>
<dbReference type="EMBL" id="FOIE01000003">
    <property type="protein sequence ID" value="SET23605.1"/>
    <property type="molecule type" value="Genomic_DNA"/>
</dbReference>
<accession>A0A1I0CW07</accession>
<gene>
    <name evidence="1" type="ORF">SAMN04488546_1781</name>
</gene>
<keyword evidence="2" id="KW-1185">Reference proteome</keyword>
<evidence type="ECO:0000313" key="2">
    <source>
        <dbReference type="Proteomes" id="UP000198507"/>
    </source>
</evidence>
<protein>
    <submittedName>
        <fullName evidence="1">Uncharacterized protein</fullName>
    </submittedName>
</protein>
<dbReference type="Proteomes" id="UP000198507">
    <property type="component" value="Unassembled WGS sequence"/>
</dbReference>
<evidence type="ECO:0000313" key="1">
    <source>
        <dbReference type="EMBL" id="SET23605.1"/>
    </source>
</evidence>
<dbReference type="AlphaFoldDB" id="A0A1I0CW07"/>